<evidence type="ECO:0000313" key="2">
    <source>
        <dbReference type="EMBL" id="GFH44159.1"/>
    </source>
</evidence>
<comment type="caution">
    <text evidence="2">The sequence shown here is derived from an EMBL/GenBank/DDBJ whole genome shotgun (WGS) entry which is preliminary data.</text>
</comment>
<gene>
    <name evidence="2" type="ORF">CTEN210_00633</name>
</gene>
<evidence type="ECO:0000313" key="3">
    <source>
        <dbReference type="Proteomes" id="UP001054902"/>
    </source>
</evidence>
<name>A0AAD3CFW7_9STRA</name>
<dbReference type="AlphaFoldDB" id="A0AAD3CFW7"/>
<dbReference type="Proteomes" id="UP001054902">
    <property type="component" value="Unassembled WGS sequence"/>
</dbReference>
<evidence type="ECO:0000256" key="1">
    <source>
        <dbReference type="SAM" id="Coils"/>
    </source>
</evidence>
<proteinExistence type="predicted"/>
<dbReference type="InterPro" id="IPR046341">
    <property type="entry name" value="SET_dom_sf"/>
</dbReference>
<accession>A0AAD3CFW7</accession>
<reference evidence="2 3" key="1">
    <citation type="journal article" date="2021" name="Sci. Rep.">
        <title>The genome of the diatom Chaetoceros tenuissimus carries an ancient integrated fragment of an extant virus.</title>
        <authorList>
            <person name="Hongo Y."/>
            <person name="Kimura K."/>
            <person name="Takaki Y."/>
            <person name="Yoshida Y."/>
            <person name="Baba S."/>
            <person name="Kobayashi G."/>
            <person name="Nagasaki K."/>
            <person name="Hano T."/>
            <person name="Tomaru Y."/>
        </authorList>
    </citation>
    <scope>NUCLEOTIDE SEQUENCE [LARGE SCALE GENOMIC DNA]</scope>
    <source>
        <strain evidence="2 3">NIES-3715</strain>
    </source>
</reference>
<dbReference type="SUPFAM" id="SSF82199">
    <property type="entry name" value="SET domain"/>
    <property type="match status" value="1"/>
</dbReference>
<keyword evidence="3" id="KW-1185">Reference proteome</keyword>
<dbReference type="EMBL" id="BLLK01000019">
    <property type="protein sequence ID" value="GFH44159.1"/>
    <property type="molecule type" value="Genomic_DNA"/>
</dbReference>
<keyword evidence="1" id="KW-0175">Coiled coil</keyword>
<protein>
    <submittedName>
        <fullName evidence="2">Uncharacterized protein</fullName>
    </submittedName>
</protein>
<sequence length="141" mass="16538">MGRLQEQEWLEVEQQEKLCIAVENELTRLEQERIQLEAQAEALELCVQFIGTKLLATRDIKKGEELFACYGLSEEKVKELRKNYVKSNWRVVESLVGDGYRPSIDELKEICELFGIEKEVYADKRKKAIWMEIKKKLDGIE</sequence>
<organism evidence="2 3">
    <name type="scientific">Chaetoceros tenuissimus</name>
    <dbReference type="NCBI Taxonomy" id="426638"/>
    <lineage>
        <taxon>Eukaryota</taxon>
        <taxon>Sar</taxon>
        <taxon>Stramenopiles</taxon>
        <taxon>Ochrophyta</taxon>
        <taxon>Bacillariophyta</taxon>
        <taxon>Coscinodiscophyceae</taxon>
        <taxon>Chaetocerotophycidae</taxon>
        <taxon>Chaetocerotales</taxon>
        <taxon>Chaetocerotaceae</taxon>
        <taxon>Chaetoceros</taxon>
    </lineage>
</organism>
<feature type="coiled-coil region" evidence="1">
    <location>
        <begin position="12"/>
        <end position="46"/>
    </location>
</feature>